<dbReference type="AlphaFoldDB" id="A0A2S6ZDB3"/>
<dbReference type="RefSeq" id="WP_128420851.1">
    <property type="nucleotide sequence ID" value="NZ_CP049017.1"/>
</dbReference>
<accession>A0A2S6ZDB3</accession>
<dbReference type="Pfam" id="PF00440">
    <property type="entry name" value="TetR_N"/>
    <property type="match status" value="1"/>
</dbReference>
<reference evidence="4 5" key="1">
    <citation type="submission" date="2016-08" db="EMBL/GenBank/DDBJ databases">
        <title>Evolution of the type three secretion system and type three effector repertoires in Xanthomonas.</title>
        <authorList>
            <person name="Merda D."/>
            <person name="Briand M."/>
            <person name="Bosis E."/>
            <person name="Rousseau C."/>
            <person name="Portier P."/>
            <person name="Jacques M.-A."/>
            <person name="Fischer-Le Saux M."/>
        </authorList>
    </citation>
    <scope>NUCLEOTIDE SEQUENCE [LARGE SCALE GENOMIC DNA]</scope>
    <source>
        <strain evidence="4 5">CFBP 4691</strain>
    </source>
</reference>
<organism evidence="4 5">
    <name type="scientific">Xanthomonas theicola</name>
    <dbReference type="NCBI Taxonomy" id="56464"/>
    <lineage>
        <taxon>Bacteria</taxon>
        <taxon>Pseudomonadati</taxon>
        <taxon>Pseudomonadota</taxon>
        <taxon>Gammaproteobacteria</taxon>
        <taxon>Lysobacterales</taxon>
        <taxon>Lysobacteraceae</taxon>
        <taxon>Xanthomonas</taxon>
    </lineage>
</organism>
<evidence type="ECO:0000259" key="3">
    <source>
        <dbReference type="PROSITE" id="PS50977"/>
    </source>
</evidence>
<name>A0A2S6ZDB3_9XANT</name>
<dbReference type="PANTHER" id="PTHR30055:SF200">
    <property type="entry name" value="HTH-TYPE TRANSCRIPTIONAL REPRESSOR BDCR"/>
    <property type="match status" value="1"/>
</dbReference>
<gene>
    <name evidence="4" type="ORF">XthCFBP4691_13220</name>
</gene>
<evidence type="ECO:0000313" key="5">
    <source>
        <dbReference type="Proteomes" id="UP000239898"/>
    </source>
</evidence>
<dbReference type="EMBL" id="MIGX01000065">
    <property type="protein sequence ID" value="PPT90275.1"/>
    <property type="molecule type" value="Genomic_DNA"/>
</dbReference>
<dbReference type="PANTHER" id="PTHR30055">
    <property type="entry name" value="HTH-TYPE TRANSCRIPTIONAL REGULATOR RUTR"/>
    <property type="match status" value="1"/>
</dbReference>
<dbReference type="InterPro" id="IPR009057">
    <property type="entry name" value="Homeodomain-like_sf"/>
</dbReference>
<dbReference type="Proteomes" id="UP000239898">
    <property type="component" value="Unassembled WGS sequence"/>
</dbReference>
<feature type="domain" description="HTH tetR-type" evidence="3">
    <location>
        <begin position="8"/>
        <end position="68"/>
    </location>
</feature>
<evidence type="ECO:0000256" key="1">
    <source>
        <dbReference type="ARBA" id="ARBA00023125"/>
    </source>
</evidence>
<dbReference type="Gene3D" id="1.10.357.10">
    <property type="entry name" value="Tetracycline Repressor, domain 2"/>
    <property type="match status" value="1"/>
</dbReference>
<dbReference type="OrthoDB" id="116240at2"/>
<dbReference type="GO" id="GO:0000976">
    <property type="term" value="F:transcription cis-regulatory region binding"/>
    <property type="evidence" value="ECO:0007669"/>
    <property type="project" value="TreeGrafter"/>
</dbReference>
<evidence type="ECO:0000256" key="2">
    <source>
        <dbReference type="PROSITE-ProRule" id="PRU00335"/>
    </source>
</evidence>
<proteinExistence type="predicted"/>
<dbReference type="GO" id="GO:0003700">
    <property type="term" value="F:DNA-binding transcription factor activity"/>
    <property type="evidence" value="ECO:0007669"/>
    <property type="project" value="TreeGrafter"/>
</dbReference>
<dbReference type="InterPro" id="IPR036271">
    <property type="entry name" value="Tet_transcr_reg_TetR-rel_C_sf"/>
</dbReference>
<keyword evidence="5" id="KW-1185">Reference proteome</keyword>
<dbReference type="SUPFAM" id="SSF46689">
    <property type="entry name" value="Homeodomain-like"/>
    <property type="match status" value="1"/>
</dbReference>
<dbReference type="InterPro" id="IPR001647">
    <property type="entry name" value="HTH_TetR"/>
</dbReference>
<dbReference type="SUPFAM" id="SSF48498">
    <property type="entry name" value="Tetracyclin repressor-like, C-terminal domain"/>
    <property type="match status" value="1"/>
</dbReference>
<keyword evidence="1 2" id="KW-0238">DNA-binding</keyword>
<dbReference type="PROSITE" id="PS50977">
    <property type="entry name" value="HTH_TETR_2"/>
    <property type="match status" value="1"/>
</dbReference>
<sequence length="195" mass="20907">MVTLSDLSPAQSALLDATERLVYAGGIHATGMDAIVNASGVARKTLYRHYSTKEALVEAALLRRDARWMRWFVAATSASDDPVERLLSCFDALRDWFGSSDFHGCAFLNAAGEIGDPGSRIRAVSHGHKRCLRDYLLELVTATGHPDSSELAEQFLILIDGAISVVLVLGGANAAGSAKHAARRFLGLPSLDTKP</sequence>
<dbReference type="InterPro" id="IPR050109">
    <property type="entry name" value="HTH-type_TetR-like_transc_reg"/>
</dbReference>
<evidence type="ECO:0000313" key="4">
    <source>
        <dbReference type="EMBL" id="PPT90275.1"/>
    </source>
</evidence>
<feature type="DNA-binding region" description="H-T-H motif" evidence="2">
    <location>
        <begin position="31"/>
        <end position="50"/>
    </location>
</feature>
<protein>
    <submittedName>
        <fullName evidence="4">TetR family transcriptional regulator</fullName>
    </submittedName>
</protein>
<comment type="caution">
    <text evidence="4">The sequence shown here is derived from an EMBL/GenBank/DDBJ whole genome shotgun (WGS) entry which is preliminary data.</text>
</comment>
<dbReference type="PRINTS" id="PR00455">
    <property type="entry name" value="HTHTETR"/>
</dbReference>